<keyword evidence="8" id="KW-0175">Coiled coil</keyword>
<dbReference type="AlphaFoldDB" id="A0A2B7Z0H3"/>
<dbReference type="OrthoDB" id="2274804at2759"/>
<protein>
    <recommendedName>
        <fullName evidence="9">Centromere protein H C-terminal domain-containing protein</fullName>
    </recommendedName>
</protein>
<keyword evidence="11" id="KW-1185">Reference proteome</keyword>
<dbReference type="STRING" id="1447883.A0A2B7Z0H3"/>
<dbReference type="EMBL" id="PDNA01000007">
    <property type="protein sequence ID" value="PGH27426.1"/>
    <property type="molecule type" value="Genomic_DNA"/>
</dbReference>
<dbReference type="Proteomes" id="UP000224634">
    <property type="component" value="Unassembled WGS sequence"/>
</dbReference>
<proteinExistence type="inferred from homology"/>
<evidence type="ECO:0000256" key="6">
    <source>
        <dbReference type="ARBA" id="ARBA00023328"/>
    </source>
</evidence>
<dbReference type="PANTHER" id="PTHR48122">
    <property type="entry name" value="CENTROMERE PROTEIN H"/>
    <property type="match status" value="1"/>
</dbReference>
<evidence type="ECO:0000259" key="9">
    <source>
        <dbReference type="Pfam" id="PF05837"/>
    </source>
</evidence>
<dbReference type="GO" id="GO:0051382">
    <property type="term" value="P:kinetochore assembly"/>
    <property type="evidence" value="ECO:0007669"/>
    <property type="project" value="InterPro"/>
</dbReference>
<evidence type="ECO:0000256" key="2">
    <source>
        <dbReference type="ARBA" id="ARBA00004629"/>
    </source>
</evidence>
<reference evidence="10 11" key="1">
    <citation type="submission" date="2017-10" db="EMBL/GenBank/DDBJ databases">
        <title>Comparative genomics in systemic dimorphic fungi from Ajellomycetaceae.</title>
        <authorList>
            <person name="Munoz J.F."/>
            <person name="Mcewen J.G."/>
            <person name="Clay O.K."/>
            <person name="Cuomo C.A."/>
        </authorList>
    </citation>
    <scope>NUCLEOTIDE SEQUENCE [LARGE SCALE GENOMIC DNA]</scope>
    <source>
        <strain evidence="10 11">UAMH7299</strain>
    </source>
</reference>
<dbReference type="GO" id="GO:0007059">
    <property type="term" value="P:chromosome segregation"/>
    <property type="evidence" value="ECO:0007669"/>
    <property type="project" value="TreeGrafter"/>
</dbReference>
<name>A0A2B7Z0H3_POLH7</name>
<feature type="coiled-coil region" evidence="8">
    <location>
        <begin position="151"/>
        <end position="208"/>
    </location>
</feature>
<evidence type="ECO:0000256" key="7">
    <source>
        <dbReference type="ARBA" id="ARBA00025735"/>
    </source>
</evidence>
<comment type="caution">
    <text evidence="10">The sequence shown here is derived from an EMBL/GenBank/DDBJ whole genome shotgun (WGS) entry which is preliminary data.</text>
</comment>
<evidence type="ECO:0000256" key="4">
    <source>
        <dbReference type="ARBA" id="ARBA00022838"/>
    </source>
</evidence>
<keyword evidence="6" id="KW-0137">Centromere</keyword>
<keyword evidence="3" id="KW-0158">Chromosome</keyword>
<evidence type="ECO:0000256" key="1">
    <source>
        <dbReference type="ARBA" id="ARBA00004123"/>
    </source>
</evidence>
<organism evidence="10 11">
    <name type="scientific">Polytolypa hystricis (strain UAMH7299)</name>
    <dbReference type="NCBI Taxonomy" id="1447883"/>
    <lineage>
        <taxon>Eukaryota</taxon>
        <taxon>Fungi</taxon>
        <taxon>Dikarya</taxon>
        <taxon>Ascomycota</taxon>
        <taxon>Pezizomycotina</taxon>
        <taxon>Eurotiomycetes</taxon>
        <taxon>Eurotiomycetidae</taxon>
        <taxon>Onygenales</taxon>
        <taxon>Onygenales incertae sedis</taxon>
        <taxon>Polytolypa</taxon>
    </lineage>
</organism>
<keyword evidence="4" id="KW-0995">Kinetochore</keyword>
<dbReference type="GO" id="GO:0007052">
    <property type="term" value="P:mitotic spindle organization"/>
    <property type="evidence" value="ECO:0007669"/>
    <property type="project" value="TreeGrafter"/>
</dbReference>
<accession>A0A2B7Z0H3</accession>
<dbReference type="GO" id="GO:0043515">
    <property type="term" value="F:kinetochore binding"/>
    <property type="evidence" value="ECO:0007669"/>
    <property type="project" value="TreeGrafter"/>
</dbReference>
<sequence>MAPSNGALNGSHPTLESHEASLVDLAAHELPQVLALPGKEAQILELYDRIHEQELETALLSQEYAQPASVDDVDKELARAEQDLLEARATYSVRTKAIEAVLMADPSIQSIYSTTSTPISRALLPLIHRRDILSLIHENLARSHATCAQALSNAEVENLRIVQKNQELVQELLVLTGDDESWKDEITDQRLKSQLEKAERGNRDARADYVRIKHIISAAIVASGIDWASDEQLRDLVVDEEDI</sequence>
<comment type="similarity">
    <text evidence="7">Belongs to the CENP-H/MCM16 family.</text>
</comment>
<dbReference type="GO" id="GO:0005634">
    <property type="term" value="C:nucleus"/>
    <property type="evidence" value="ECO:0007669"/>
    <property type="project" value="UniProtKB-SubCell"/>
</dbReference>
<dbReference type="InterPro" id="IPR008426">
    <property type="entry name" value="CENP-H_C"/>
</dbReference>
<evidence type="ECO:0000256" key="3">
    <source>
        <dbReference type="ARBA" id="ARBA00022454"/>
    </source>
</evidence>
<evidence type="ECO:0000256" key="5">
    <source>
        <dbReference type="ARBA" id="ARBA00023242"/>
    </source>
</evidence>
<dbReference type="GO" id="GO:0000776">
    <property type="term" value="C:kinetochore"/>
    <property type="evidence" value="ECO:0007669"/>
    <property type="project" value="UniProtKB-KW"/>
</dbReference>
<dbReference type="PANTHER" id="PTHR48122:SF1">
    <property type="entry name" value="CENTROMERE PROTEIN H"/>
    <property type="match status" value="1"/>
</dbReference>
<dbReference type="Pfam" id="PF05837">
    <property type="entry name" value="CENP-H"/>
    <property type="match status" value="1"/>
</dbReference>
<gene>
    <name evidence="10" type="ORF">AJ80_00904</name>
</gene>
<evidence type="ECO:0000313" key="10">
    <source>
        <dbReference type="EMBL" id="PGH27426.1"/>
    </source>
</evidence>
<evidence type="ECO:0000256" key="8">
    <source>
        <dbReference type="SAM" id="Coils"/>
    </source>
</evidence>
<keyword evidence="5" id="KW-0539">Nucleus</keyword>
<dbReference type="InterPro" id="IPR040034">
    <property type="entry name" value="CENP-H"/>
</dbReference>
<feature type="domain" description="Centromere protein H C-terminal" evidence="9">
    <location>
        <begin position="42"/>
        <end position="241"/>
    </location>
</feature>
<comment type="subcellular location">
    <subcellularLocation>
        <location evidence="2">Chromosome</location>
        <location evidence="2">Centromere</location>
        <location evidence="2">Kinetochore</location>
    </subcellularLocation>
    <subcellularLocation>
        <location evidence="1">Nucleus</location>
    </subcellularLocation>
</comment>
<evidence type="ECO:0000313" key="11">
    <source>
        <dbReference type="Proteomes" id="UP000224634"/>
    </source>
</evidence>